<dbReference type="OrthoDB" id="10037417at2759"/>
<comment type="similarity">
    <text evidence="2 7">Belongs to the XK family.</text>
</comment>
<dbReference type="RefSeq" id="XP_035681586.1">
    <property type="nucleotide sequence ID" value="XM_035825693.1"/>
</dbReference>
<dbReference type="GO" id="GO:0016020">
    <property type="term" value="C:membrane"/>
    <property type="evidence" value="ECO:0000318"/>
    <property type="project" value="GO_Central"/>
</dbReference>
<dbReference type="GO" id="GO:0005886">
    <property type="term" value="C:plasma membrane"/>
    <property type="evidence" value="ECO:0007669"/>
    <property type="project" value="UniProtKB-SubCell"/>
</dbReference>
<evidence type="ECO:0000313" key="9">
    <source>
        <dbReference type="RefSeq" id="XP_035681586.1"/>
    </source>
</evidence>
<organism evidence="8 9">
    <name type="scientific">Branchiostoma floridae</name>
    <name type="common">Florida lancelet</name>
    <name type="synonym">Amphioxus</name>
    <dbReference type="NCBI Taxonomy" id="7739"/>
    <lineage>
        <taxon>Eukaryota</taxon>
        <taxon>Metazoa</taxon>
        <taxon>Chordata</taxon>
        <taxon>Cephalochordata</taxon>
        <taxon>Leptocardii</taxon>
        <taxon>Amphioxiformes</taxon>
        <taxon>Branchiostomatidae</taxon>
        <taxon>Branchiostoma</taxon>
    </lineage>
</organism>
<dbReference type="AlphaFoldDB" id="A0A9J7MWQ6"/>
<evidence type="ECO:0000256" key="7">
    <source>
        <dbReference type="RuleBase" id="RU910716"/>
    </source>
</evidence>
<feature type="transmembrane region" description="Helical" evidence="7">
    <location>
        <begin position="186"/>
        <end position="214"/>
    </location>
</feature>
<evidence type="ECO:0000256" key="4">
    <source>
        <dbReference type="ARBA" id="ARBA00022692"/>
    </source>
</evidence>
<keyword evidence="3" id="KW-1003">Cell membrane</keyword>
<accession>A0A9J7MWQ6</accession>
<dbReference type="Pfam" id="PF09815">
    <property type="entry name" value="XK-related"/>
    <property type="match status" value="2"/>
</dbReference>
<keyword evidence="6 7" id="KW-0472">Membrane</keyword>
<evidence type="ECO:0000313" key="8">
    <source>
        <dbReference type="Proteomes" id="UP000001554"/>
    </source>
</evidence>
<feature type="transmembrane region" description="Helical" evidence="7">
    <location>
        <begin position="300"/>
        <end position="320"/>
    </location>
</feature>
<evidence type="ECO:0000256" key="6">
    <source>
        <dbReference type="ARBA" id="ARBA00023136"/>
    </source>
</evidence>
<keyword evidence="8" id="KW-1185">Reference proteome</keyword>
<gene>
    <name evidence="9" type="primary">LOC118419331</name>
</gene>
<evidence type="ECO:0000256" key="2">
    <source>
        <dbReference type="ARBA" id="ARBA00008789"/>
    </source>
</evidence>
<dbReference type="PANTHER" id="PTHR16024:SF28">
    <property type="entry name" value="XK-RELATED PROTEIN"/>
    <property type="match status" value="1"/>
</dbReference>
<keyword evidence="4 7" id="KW-0812">Transmembrane</keyword>
<dbReference type="InterPro" id="IPR050895">
    <property type="entry name" value="XK-related_scramblase"/>
</dbReference>
<dbReference type="GeneID" id="118419331"/>
<protein>
    <recommendedName>
        <fullName evidence="7">XK-related protein</fullName>
    </recommendedName>
</protein>
<comment type="subcellular location">
    <subcellularLocation>
        <location evidence="1">Cell membrane</location>
        <topology evidence="1">Multi-pass membrane protein</topology>
    </subcellularLocation>
    <subcellularLocation>
        <location evidence="7">Membrane</location>
        <topology evidence="7">Multi-pass membrane protein</topology>
    </subcellularLocation>
</comment>
<proteinExistence type="inferred from homology"/>
<feature type="transmembrane region" description="Helical" evidence="7">
    <location>
        <begin position="358"/>
        <end position="380"/>
    </location>
</feature>
<dbReference type="Proteomes" id="UP000001554">
    <property type="component" value="Chromosome 7"/>
</dbReference>
<reference evidence="8" key="1">
    <citation type="journal article" date="2020" name="Nat. Ecol. Evol.">
        <title>Deeply conserved synteny resolves early events in vertebrate evolution.</title>
        <authorList>
            <person name="Simakov O."/>
            <person name="Marletaz F."/>
            <person name="Yue J.X."/>
            <person name="O'Connell B."/>
            <person name="Jenkins J."/>
            <person name="Brandt A."/>
            <person name="Calef R."/>
            <person name="Tung C.H."/>
            <person name="Huang T.K."/>
            <person name="Schmutz J."/>
            <person name="Satoh N."/>
            <person name="Yu J.K."/>
            <person name="Putnam N.H."/>
            <person name="Green R.E."/>
            <person name="Rokhsar D.S."/>
        </authorList>
    </citation>
    <scope>NUCLEOTIDE SEQUENCE [LARGE SCALE GENOMIC DNA]</scope>
    <source>
        <strain evidence="8">S238N-H82</strain>
    </source>
</reference>
<dbReference type="PANTHER" id="PTHR16024">
    <property type="entry name" value="XK-RELATED PROTEIN"/>
    <property type="match status" value="1"/>
</dbReference>
<sequence length="400" mass="45161">MCDNGCWLFLKTLVGFAFYIADLVTDVLQAAEYHRNGDIAWFGLTLGFALGPQIIANIVLMILEGYKWYHLYMIPLGVPVKYLQVLCSFSDCCEDGPEDIWKARKTERQDTREPVARVSNHLLPLARLVGTILESLPELCLQIYILLQDSSLEIKPLKVVTMVASFLASLYSIIEWEAHFPMVKAWLGGIIVLSLWKIIDLLARIFAFCLFASIHTHTSQTALATPQSLTNDDDDRYTTTLTTPQSMTNGDDDRYTYWVFAVVGLHWLIMAVVESVFYYYRENKALLKSNANVIANKKKYVQIIFNTFVVAPVDVFTWVTFGSRLQCKVQPIFNNVLMLVANIVMILLWSCAKDNGPWYVVPLVVGGSAVSVLLQLFHWVCYESCCPCGPIEDSDITSSS</sequence>
<evidence type="ECO:0000256" key="1">
    <source>
        <dbReference type="ARBA" id="ARBA00004651"/>
    </source>
</evidence>
<feature type="transmembrane region" description="Helical" evidence="7">
    <location>
        <begin position="39"/>
        <end position="63"/>
    </location>
</feature>
<evidence type="ECO:0000256" key="5">
    <source>
        <dbReference type="ARBA" id="ARBA00022989"/>
    </source>
</evidence>
<dbReference type="KEGG" id="bfo:118419331"/>
<reference evidence="9" key="2">
    <citation type="submission" date="2025-08" db="UniProtKB">
        <authorList>
            <consortium name="RefSeq"/>
        </authorList>
    </citation>
    <scope>IDENTIFICATION</scope>
    <source>
        <strain evidence="9">S238N-H82</strain>
        <tissue evidence="9">Testes</tissue>
    </source>
</reference>
<keyword evidence="5 7" id="KW-1133">Transmembrane helix</keyword>
<dbReference type="InterPro" id="IPR018629">
    <property type="entry name" value="XK-rel"/>
</dbReference>
<name>A0A9J7MWQ6_BRAFL</name>
<feature type="transmembrane region" description="Helical" evidence="7">
    <location>
        <begin position="332"/>
        <end position="351"/>
    </location>
</feature>
<evidence type="ECO:0000256" key="3">
    <source>
        <dbReference type="ARBA" id="ARBA00022475"/>
    </source>
</evidence>
<feature type="transmembrane region" description="Helical" evidence="7">
    <location>
        <begin position="255"/>
        <end position="280"/>
    </location>
</feature>